<comment type="similarity">
    <text evidence="2">Belongs to the BORG/CEP family.</text>
</comment>
<dbReference type="GO" id="GO:0007266">
    <property type="term" value="P:Rho protein signal transduction"/>
    <property type="evidence" value="ECO:0007669"/>
    <property type="project" value="TreeGrafter"/>
</dbReference>
<dbReference type="Pfam" id="PF14957">
    <property type="entry name" value="BORG_CEP"/>
    <property type="match status" value="1"/>
</dbReference>
<feature type="compositionally biased region" description="Basic and acidic residues" evidence="3">
    <location>
        <begin position="408"/>
        <end position="421"/>
    </location>
</feature>
<evidence type="ECO:0000313" key="6">
    <source>
        <dbReference type="Proteomes" id="UP000694393"/>
    </source>
</evidence>
<dbReference type="InterPro" id="IPR051296">
    <property type="entry name" value="Cdc42_Effector_BORG/CEP"/>
</dbReference>
<dbReference type="GO" id="GO:0031274">
    <property type="term" value="P:positive regulation of pseudopodium assembly"/>
    <property type="evidence" value="ECO:0007669"/>
    <property type="project" value="TreeGrafter"/>
</dbReference>
<evidence type="ECO:0000256" key="3">
    <source>
        <dbReference type="SAM" id="MobiDB-lite"/>
    </source>
</evidence>
<dbReference type="PROSITE" id="PS50108">
    <property type="entry name" value="CRIB"/>
    <property type="match status" value="1"/>
</dbReference>
<dbReference type="GO" id="GO:0031267">
    <property type="term" value="F:small GTPase binding"/>
    <property type="evidence" value="ECO:0007669"/>
    <property type="project" value="TreeGrafter"/>
</dbReference>
<dbReference type="SMART" id="SM00285">
    <property type="entry name" value="PBD"/>
    <property type="match status" value="1"/>
</dbReference>
<dbReference type="GO" id="GO:0030838">
    <property type="term" value="P:positive regulation of actin filament polymerization"/>
    <property type="evidence" value="ECO:0007669"/>
    <property type="project" value="TreeGrafter"/>
</dbReference>
<dbReference type="GO" id="GO:0005737">
    <property type="term" value="C:cytoplasm"/>
    <property type="evidence" value="ECO:0007669"/>
    <property type="project" value="UniProtKB-ARBA"/>
</dbReference>
<reference evidence="5" key="1">
    <citation type="submission" date="2025-08" db="UniProtKB">
        <authorList>
            <consortium name="Ensembl"/>
        </authorList>
    </citation>
    <scope>IDENTIFICATION</scope>
</reference>
<evidence type="ECO:0000256" key="2">
    <source>
        <dbReference type="ARBA" id="ARBA00010770"/>
    </source>
</evidence>
<feature type="region of interest" description="Disordered" evidence="3">
    <location>
        <begin position="375"/>
        <end position="436"/>
    </location>
</feature>
<name>A0A8C8SB38_9SAUR</name>
<feature type="compositionally biased region" description="Acidic residues" evidence="3">
    <location>
        <begin position="392"/>
        <end position="402"/>
    </location>
</feature>
<dbReference type="GO" id="GO:0012505">
    <property type="term" value="C:endomembrane system"/>
    <property type="evidence" value="ECO:0007669"/>
    <property type="project" value="UniProtKB-SubCell"/>
</dbReference>
<dbReference type="AlphaFoldDB" id="A0A8C8SB38"/>
<evidence type="ECO:0000313" key="5">
    <source>
        <dbReference type="Ensembl" id="ENSPCEP00000017381.1"/>
    </source>
</evidence>
<feature type="domain" description="CRIB" evidence="4">
    <location>
        <begin position="30"/>
        <end position="44"/>
    </location>
</feature>
<evidence type="ECO:0000259" key="4">
    <source>
        <dbReference type="PROSITE" id="PS50108"/>
    </source>
</evidence>
<keyword evidence="6" id="KW-1185">Reference proteome</keyword>
<dbReference type="Proteomes" id="UP000694393">
    <property type="component" value="Unplaced"/>
</dbReference>
<dbReference type="PANTHER" id="PTHR15344:SF7">
    <property type="entry name" value="CDC42 EFFECTOR PROTEIN 1"/>
    <property type="match status" value="1"/>
</dbReference>
<dbReference type="GO" id="GO:0005886">
    <property type="term" value="C:plasma membrane"/>
    <property type="evidence" value="ECO:0007669"/>
    <property type="project" value="TreeGrafter"/>
</dbReference>
<evidence type="ECO:0000256" key="1">
    <source>
        <dbReference type="ARBA" id="ARBA00004184"/>
    </source>
</evidence>
<dbReference type="Ensembl" id="ENSPCET00000017989.1">
    <property type="protein sequence ID" value="ENSPCEP00000017381.1"/>
    <property type="gene ID" value="ENSPCEG00000013659.1"/>
</dbReference>
<dbReference type="InterPro" id="IPR029273">
    <property type="entry name" value="Cdc42_effect-like"/>
</dbReference>
<accession>A0A8C8SB38</accession>
<dbReference type="Pfam" id="PF00786">
    <property type="entry name" value="PBD"/>
    <property type="match status" value="1"/>
</dbReference>
<dbReference type="PANTHER" id="PTHR15344">
    <property type="entry name" value="CDC42 EFFECTOR PROTEIN BORG"/>
    <property type="match status" value="1"/>
</dbReference>
<comment type="subcellular location">
    <subcellularLocation>
        <location evidence="1">Endomembrane system</location>
        <topology evidence="1">Peripheral membrane protein</topology>
    </subcellularLocation>
</comment>
<dbReference type="GO" id="GO:0005856">
    <property type="term" value="C:cytoskeleton"/>
    <property type="evidence" value="ECO:0007669"/>
    <property type="project" value="TreeGrafter"/>
</dbReference>
<proteinExistence type="inferred from homology"/>
<feature type="compositionally biased region" description="Acidic residues" evidence="3">
    <location>
        <begin position="423"/>
        <end position="436"/>
    </location>
</feature>
<dbReference type="InterPro" id="IPR000095">
    <property type="entry name" value="CRIB_dom"/>
</dbReference>
<dbReference type="GO" id="GO:0008360">
    <property type="term" value="P:regulation of cell shape"/>
    <property type="evidence" value="ECO:0007669"/>
    <property type="project" value="TreeGrafter"/>
</dbReference>
<protein>
    <submittedName>
        <fullName evidence="5">CDC42 effector protein 1</fullName>
    </submittedName>
</protein>
<reference evidence="5" key="2">
    <citation type="submission" date="2025-09" db="UniProtKB">
        <authorList>
            <consortium name="Ensembl"/>
        </authorList>
    </citation>
    <scope>IDENTIFICATION</scope>
</reference>
<sequence length="436" mass="47170">MSLGKLPVLGWVSGSHAKRRLKSELTPDMISPPMGDFRHTMHVGRGGDVFGDTSFLSNHGGTETAKPNNFFARTLRHVRRTPLRNRGSGAKAEASPAPPEISPIIKNAVSLPQLNEGTFGGGSPSGKFAFKSNPNSMSDTHYAYGLESGFCTIPRAPRSEKTQASSYSAESELQRSDSLLSFRLDLGPSLMSELLQVMSFTEAKDEEIEEDRVLTGGQAASPLSLHGEWVEDGILRTSGTPQASHLDGNMADSLWGYSRQGAIPSGATSSSGHLVHANGDAHAIQCVEEGPACAGDGQQDPGWGSAPTEEMGALPKDTLWRGHRNDCSMDAGEFNRAAQVLARHYSGRDTRPSLEEEVGPWQARTRALCESPSVSSWQPEVVSEEARWSHGEEEEEEEEEEAALSGLREVDAMAEEGHSDSFEYADEEEEDDEVKV</sequence>
<organism evidence="5 6">
    <name type="scientific">Pelusios castaneus</name>
    <name type="common">West African mud turtle</name>
    <dbReference type="NCBI Taxonomy" id="367368"/>
    <lineage>
        <taxon>Eukaryota</taxon>
        <taxon>Metazoa</taxon>
        <taxon>Chordata</taxon>
        <taxon>Craniata</taxon>
        <taxon>Vertebrata</taxon>
        <taxon>Euteleostomi</taxon>
        <taxon>Archelosauria</taxon>
        <taxon>Testudinata</taxon>
        <taxon>Testudines</taxon>
        <taxon>Pleurodira</taxon>
        <taxon>Pelomedusidae</taxon>
        <taxon>Pelusios</taxon>
    </lineage>
</organism>